<dbReference type="GO" id="GO:0003677">
    <property type="term" value="F:DNA binding"/>
    <property type="evidence" value="ECO:0007669"/>
    <property type="project" value="InterPro"/>
</dbReference>
<dbReference type="InterPro" id="IPR002686">
    <property type="entry name" value="Transposase_17"/>
</dbReference>
<dbReference type="Gene3D" id="3.30.70.1290">
    <property type="entry name" value="Transposase IS200-like"/>
    <property type="match status" value="1"/>
</dbReference>
<proteinExistence type="predicted"/>
<dbReference type="SMART" id="SM01321">
    <property type="entry name" value="Y1_Tnp"/>
    <property type="match status" value="1"/>
</dbReference>
<feature type="domain" description="Transposase IS200-like" evidence="1">
    <location>
        <begin position="7"/>
        <end position="150"/>
    </location>
</feature>
<evidence type="ECO:0000313" key="2">
    <source>
        <dbReference type="EMBL" id="OGZ56203.1"/>
    </source>
</evidence>
<dbReference type="AlphaFoldDB" id="A0A1G2H176"/>
<dbReference type="Pfam" id="PF01797">
    <property type="entry name" value="Y1_Tnp"/>
    <property type="match status" value="1"/>
</dbReference>
<dbReference type="PANTHER" id="PTHR34322:SF2">
    <property type="entry name" value="TRANSPOSASE IS200-LIKE DOMAIN-CONTAINING PROTEIN"/>
    <property type="match status" value="1"/>
</dbReference>
<comment type="caution">
    <text evidence="2">The sequence shown here is derived from an EMBL/GenBank/DDBJ whole genome shotgun (WGS) entry which is preliminary data.</text>
</comment>
<evidence type="ECO:0000259" key="1">
    <source>
        <dbReference type="SMART" id="SM01321"/>
    </source>
</evidence>
<protein>
    <recommendedName>
        <fullName evidence="1">Transposase IS200-like domain-containing protein</fullName>
    </recommendedName>
</protein>
<reference evidence="2 3" key="1">
    <citation type="journal article" date="2016" name="Nat. Commun.">
        <title>Thousands of microbial genomes shed light on interconnected biogeochemical processes in an aquifer system.</title>
        <authorList>
            <person name="Anantharaman K."/>
            <person name="Brown C.T."/>
            <person name="Hug L.A."/>
            <person name="Sharon I."/>
            <person name="Castelle C.J."/>
            <person name="Probst A.J."/>
            <person name="Thomas B.C."/>
            <person name="Singh A."/>
            <person name="Wilkins M.J."/>
            <person name="Karaoz U."/>
            <person name="Brodie E.L."/>
            <person name="Williams K.H."/>
            <person name="Hubbard S.S."/>
            <person name="Banfield J.F."/>
        </authorList>
    </citation>
    <scope>NUCLEOTIDE SEQUENCE [LARGE SCALE GENOMIC DNA]</scope>
</reference>
<accession>A0A1G2H176</accession>
<dbReference type="EMBL" id="MHNZ01000023">
    <property type="protein sequence ID" value="OGZ56203.1"/>
    <property type="molecule type" value="Genomic_DNA"/>
</dbReference>
<dbReference type="Proteomes" id="UP000177954">
    <property type="component" value="Unassembled WGS sequence"/>
</dbReference>
<organism evidence="2 3">
    <name type="scientific">Candidatus Ryanbacteria bacterium RIFCSPLOWO2_02_FULL_47_14</name>
    <dbReference type="NCBI Taxonomy" id="1802129"/>
    <lineage>
        <taxon>Bacteria</taxon>
        <taxon>Candidatus Ryaniibacteriota</taxon>
    </lineage>
</organism>
<sequence length="224" mass="26207">MRSISFAKGEYYHIYNRGVDKRSIFVRMQDVERFLRCMVAFNTVEPIGSLYQQSFEHKRLNTKNTKNSKKESPLVNVICYCLNPNHFHMILEEAENKGIEKYMHRLGTGFTRYFNETYKRTGSLFQGPYKVVHVSSNEYLLHVSAYVNLNHRVHQLSGLATKLVRTSWQEYIGKRSGVANVCKKEIVLDQFKNIAEYKDFAESSLGDILKRKVLFNEMESLLLE</sequence>
<evidence type="ECO:0000313" key="3">
    <source>
        <dbReference type="Proteomes" id="UP000177954"/>
    </source>
</evidence>
<gene>
    <name evidence="2" type="ORF">A3J04_00970</name>
</gene>
<dbReference type="GO" id="GO:0004803">
    <property type="term" value="F:transposase activity"/>
    <property type="evidence" value="ECO:0007669"/>
    <property type="project" value="InterPro"/>
</dbReference>
<dbReference type="PANTHER" id="PTHR34322">
    <property type="entry name" value="TRANSPOSASE, Y1_TNP DOMAIN-CONTAINING"/>
    <property type="match status" value="1"/>
</dbReference>
<name>A0A1G2H176_9BACT</name>
<dbReference type="InterPro" id="IPR036515">
    <property type="entry name" value="Transposase_17_sf"/>
</dbReference>
<dbReference type="GO" id="GO:0006313">
    <property type="term" value="P:DNA transposition"/>
    <property type="evidence" value="ECO:0007669"/>
    <property type="project" value="InterPro"/>
</dbReference>
<dbReference type="SUPFAM" id="SSF143422">
    <property type="entry name" value="Transposase IS200-like"/>
    <property type="match status" value="1"/>
</dbReference>